<gene>
    <name evidence="2" type="ORF">Phou_014390</name>
</gene>
<dbReference type="PROSITE" id="PS51257">
    <property type="entry name" value="PROKAR_LIPOPROTEIN"/>
    <property type="match status" value="1"/>
</dbReference>
<keyword evidence="1" id="KW-0812">Transmembrane</keyword>
<dbReference type="RefSeq" id="WP_246273348.1">
    <property type="nucleotide sequence ID" value="NZ_BAABGO010000088.1"/>
</dbReference>
<reference evidence="2 3" key="1">
    <citation type="submission" date="2020-03" db="EMBL/GenBank/DDBJ databases">
        <title>Whole genome shotgun sequence of Phytohabitans houttuyneae NBRC 108639.</title>
        <authorList>
            <person name="Komaki H."/>
            <person name="Tamura T."/>
        </authorList>
    </citation>
    <scope>NUCLEOTIDE SEQUENCE [LARGE SCALE GENOMIC DNA]</scope>
    <source>
        <strain evidence="2 3">NBRC 108639</strain>
    </source>
</reference>
<evidence type="ECO:0000313" key="2">
    <source>
        <dbReference type="EMBL" id="GFJ77259.1"/>
    </source>
</evidence>
<proteinExistence type="predicted"/>
<keyword evidence="1" id="KW-0472">Membrane</keyword>
<dbReference type="EMBL" id="BLPF01000001">
    <property type="protein sequence ID" value="GFJ77259.1"/>
    <property type="molecule type" value="Genomic_DNA"/>
</dbReference>
<evidence type="ECO:0000313" key="3">
    <source>
        <dbReference type="Proteomes" id="UP000482800"/>
    </source>
</evidence>
<accession>A0A6V8K506</accession>
<keyword evidence="3" id="KW-1185">Reference proteome</keyword>
<dbReference type="Pfam" id="PF19560">
    <property type="entry name" value="DUF6082"/>
    <property type="match status" value="1"/>
</dbReference>
<organism evidence="2 3">
    <name type="scientific">Phytohabitans houttuyneae</name>
    <dbReference type="NCBI Taxonomy" id="1076126"/>
    <lineage>
        <taxon>Bacteria</taxon>
        <taxon>Bacillati</taxon>
        <taxon>Actinomycetota</taxon>
        <taxon>Actinomycetes</taxon>
        <taxon>Micromonosporales</taxon>
        <taxon>Micromonosporaceae</taxon>
    </lineage>
</organism>
<keyword evidence="1" id="KW-1133">Transmembrane helix</keyword>
<protein>
    <submittedName>
        <fullName evidence="2">Uncharacterized protein</fullName>
    </submittedName>
</protein>
<sequence length="241" mass="26314">MRTPTSTRTTLIAAALAGLAVACAAGFPLALAIIDRWWQPDWRRLADIGQAYGAASAVFSALAVAGVAAGLIYQGRQLRLVRIQVARDKHEQLMTLAINDHDTYGPMFGSAFAAMPPTQLRRRLFCVMALNYFRLGYEGGVINEKNLRAEVLPAYFSAADSRQHWAAASQDWLAHQPPIYRRFGAIVNDEYRRAVASGPPTPEPIQHPLEAVTPPQRRPATTLVGAMAAAAVAGWLIGRRR</sequence>
<dbReference type="Proteomes" id="UP000482800">
    <property type="component" value="Unassembled WGS sequence"/>
</dbReference>
<feature type="transmembrane region" description="Helical" evidence="1">
    <location>
        <begin position="51"/>
        <end position="73"/>
    </location>
</feature>
<reference evidence="2 3" key="2">
    <citation type="submission" date="2020-03" db="EMBL/GenBank/DDBJ databases">
        <authorList>
            <person name="Ichikawa N."/>
            <person name="Kimura A."/>
            <person name="Kitahashi Y."/>
            <person name="Uohara A."/>
        </authorList>
    </citation>
    <scope>NUCLEOTIDE SEQUENCE [LARGE SCALE GENOMIC DNA]</scope>
    <source>
        <strain evidence="2 3">NBRC 108639</strain>
    </source>
</reference>
<dbReference type="InterPro" id="IPR045728">
    <property type="entry name" value="DUF6082"/>
</dbReference>
<comment type="caution">
    <text evidence="2">The sequence shown here is derived from an EMBL/GenBank/DDBJ whole genome shotgun (WGS) entry which is preliminary data.</text>
</comment>
<dbReference type="AlphaFoldDB" id="A0A6V8K506"/>
<name>A0A6V8K506_9ACTN</name>
<evidence type="ECO:0000256" key="1">
    <source>
        <dbReference type="SAM" id="Phobius"/>
    </source>
</evidence>